<dbReference type="EMBL" id="CP117411">
    <property type="protein sequence ID" value="WCT74356.1"/>
    <property type="molecule type" value="Genomic_DNA"/>
</dbReference>
<dbReference type="PROSITE" id="PS51349">
    <property type="entry name" value="FMN_HYDROXY_ACID_DH_2"/>
    <property type="match status" value="1"/>
</dbReference>
<evidence type="ECO:0000256" key="5">
    <source>
        <dbReference type="ARBA" id="ARBA00024042"/>
    </source>
</evidence>
<dbReference type="Gene3D" id="3.20.20.70">
    <property type="entry name" value="Aldolase class I"/>
    <property type="match status" value="1"/>
</dbReference>
<evidence type="ECO:0000259" key="6">
    <source>
        <dbReference type="PROSITE" id="PS51349"/>
    </source>
</evidence>
<evidence type="ECO:0000256" key="3">
    <source>
        <dbReference type="ARBA" id="ARBA00022643"/>
    </source>
</evidence>
<sequence length="370" mass="38115">MVLTGPGLRAAARRRLPRFVFDFIDGGAGDEGGIRRNRAALDAATLLPRALTGIDAPDLGVTLFGETYAAPFAVAPMGLANLVGPGTDAALARAAAAAGIPYALSTAATTSMETLAPVAGRSLWLQLYIGRDPAITEHLIGRAEALGITTLIVTVDTPVPGRRPRDVANGFSFPPRPRPRLLLDMALRPRWALTMARGGVPGFRNLAPSAPAGGGSLIEMMRAQSSATTDWDTIAALRRRWKGALVVKGLLDPDDVVRAAGLGVDGVVVSNHGGRQLASLPAAITMLPAIRAAVGPEFPLLADGGVTSGEDVARLLAAGATMALVGKAMLYAAALGPGGPVKLVAGMRDDLLGATIQLGIHDWREYPSGG</sequence>
<feature type="domain" description="FMN hydroxy acid dehydrogenase" evidence="6">
    <location>
        <begin position="1"/>
        <end position="370"/>
    </location>
</feature>
<comment type="similarity">
    <text evidence="5">Belongs to the FMN-dependent alpha-hydroxy acid dehydrogenase family.</text>
</comment>
<dbReference type="InterPro" id="IPR012133">
    <property type="entry name" value="Alpha-hydoxy_acid_DH_FMN"/>
</dbReference>
<gene>
    <name evidence="7" type="ORF">PQ455_03755</name>
</gene>
<dbReference type="PROSITE" id="PS00912">
    <property type="entry name" value="DHODEHASE_2"/>
    <property type="match status" value="1"/>
</dbReference>
<dbReference type="PROSITE" id="PS00557">
    <property type="entry name" value="FMN_HYDROXY_ACID_DH_1"/>
    <property type="match status" value="1"/>
</dbReference>
<dbReference type="PANTHER" id="PTHR10578:SF107">
    <property type="entry name" value="2-HYDROXYACID OXIDASE 1"/>
    <property type="match status" value="1"/>
</dbReference>
<evidence type="ECO:0000256" key="2">
    <source>
        <dbReference type="ARBA" id="ARBA00022630"/>
    </source>
</evidence>
<keyword evidence="2" id="KW-0285">Flavoprotein</keyword>
<name>A0ABY7TMA8_9SPHN</name>
<evidence type="ECO:0000313" key="8">
    <source>
        <dbReference type="Proteomes" id="UP001220395"/>
    </source>
</evidence>
<dbReference type="InterPro" id="IPR001295">
    <property type="entry name" value="Dihydroorotate_DH_CS"/>
</dbReference>
<dbReference type="CDD" id="cd02809">
    <property type="entry name" value="alpha_hydroxyacid_oxid_FMN"/>
    <property type="match status" value="1"/>
</dbReference>
<keyword evidence="3" id="KW-0288">FMN</keyword>
<dbReference type="InterPro" id="IPR013785">
    <property type="entry name" value="Aldolase_TIM"/>
</dbReference>
<keyword evidence="8" id="KW-1185">Reference proteome</keyword>
<dbReference type="PANTHER" id="PTHR10578">
    <property type="entry name" value="S -2-HYDROXY-ACID OXIDASE-RELATED"/>
    <property type="match status" value="1"/>
</dbReference>
<evidence type="ECO:0000256" key="4">
    <source>
        <dbReference type="ARBA" id="ARBA00023002"/>
    </source>
</evidence>
<dbReference type="PIRSF" id="PIRSF000138">
    <property type="entry name" value="Al-hdrx_acd_dh"/>
    <property type="match status" value="1"/>
</dbReference>
<dbReference type="Proteomes" id="UP001220395">
    <property type="component" value="Chromosome"/>
</dbReference>
<accession>A0ABY7TMA8</accession>
<organism evidence="7 8">
    <name type="scientific">Sphingomonas naphthae</name>
    <dbReference type="NCBI Taxonomy" id="1813468"/>
    <lineage>
        <taxon>Bacteria</taxon>
        <taxon>Pseudomonadati</taxon>
        <taxon>Pseudomonadota</taxon>
        <taxon>Alphaproteobacteria</taxon>
        <taxon>Sphingomonadales</taxon>
        <taxon>Sphingomonadaceae</taxon>
        <taxon>Sphingomonas</taxon>
    </lineage>
</organism>
<evidence type="ECO:0000313" key="7">
    <source>
        <dbReference type="EMBL" id="WCT74356.1"/>
    </source>
</evidence>
<proteinExistence type="inferred from homology"/>
<dbReference type="InterPro" id="IPR008259">
    <property type="entry name" value="FMN_hydac_DH_AS"/>
</dbReference>
<dbReference type="RefSeq" id="WP_273689335.1">
    <property type="nucleotide sequence ID" value="NZ_CP117411.1"/>
</dbReference>
<dbReference type="InterPro" id="IPR037396">
    <property type="entry name" value="FMN_HAD"/>
</dbReference>
<keyword evidence="4" id="KW-0560">Oxidoreductase</keyword>
<evidence type="ECO:0000256" key="1">
    <source>
        <dbReference type="ARBA" id="ARBA00001917"/>
    </source>
</evidence>
<dbReference type="Pfam" id="PF01070">
    <property type="entry name" value="FMN_dh"/>
    <property type="match status" value="1"/>
</dbReference>
<comment type="cofactor">
    <cofactor evidence="1">
        <name>FMN</name>
        <dbReference type="ChEBI" id="CHEBI:58210"/>
    </cofactor>
</comment>
<reference evidence="7 8" key="1">
    <citation type="submission" date="2023-02" db="EMBL/GenBank/DDBJ databases">
        <title>Genome sequence of Sphingomonas naphthae.</title>
        <authorList>
            <person name="Kim S."/>
            <person name="Heo J."/>
            <person name="Kwon S.-W."/>
        </authorList>
    </citation>
    <scope>NUCLEOTIDE SEQUENCE [LARGE SCALE GENOMIC DNA]</scope>
    <source>
        <strain evidence="7 8">KACC 18716</strain>
    </source>
</reference>
<protein>
    <submittedName>
        <fullName evidence="7">Alpha-hydroxy acid oxidase</fullName>
    </submittedName>
</protein>
<dbReference type="InterPro" id="IPR000262">
    <property type="entry name" value="FMN-dep_DH"/>
</dbReference>
<dbReference type="SUPFAM" id="SSF51395">
    <property type="entry name" value="FMN-linked oxidoreductases"/>
    <property type="match status" value="1"/>
</dbReference>